<reference evidence="3" key="2">
    <citation type="submission" date="2015-01" db="EMBL/GenBank/DDBJ databases">
        <title>Evolutionary Origins and Diversification of the Mycorrhizal Mutualists.</title>
        <authorList>
            <consortium name="DOE Joint Genome Institute"/>
            <consortium name="Mycorrhizal Genomics Consortium"/>
            <person name="Kohler A."/>
            <person name="Kuo A."/>
            <person name="Nagy L.G."/>
            <person name="Floudas D."/>
            <person name="Copeland A."/>
            <person name="Barry K.W."/>
            <person name="Cichocki N."/>
            <person name="Veneault-Fourrey C."/>
            <person name="LaButti K."/>
            <person name="Lindquist E.A."/>
            <person name="Lipzen A."/>
            <person name="Lundell T."/>
            <person name="Morin E."/>
            <person name="Murat C."/>
            <person name="Riley R."/>
            <person name="Ohm R."/>
            <person name="Sun H."/>
            <person name="Tunlid A."/>
            <person name="Henrissat B."/>
            <person name="Grigoriev I.V."/>
            <person name="Hibbett D.S."/>
            <person name="Martin F."/>
        </authorList>
    </citation>
    <scope>NUCLEOTIDE SEQUENCE [LARGE SCALE GENOMIC DNA]</scope>
    <source>
        <strain evidence="3">F 1598</strain>
    </source>
</reference>
<accession>A0A0C3EQF4</accession>
<organism evidence="2 3">
    <name type="scientific">Piloderma croceum (strain F 1598)</name>
    <dbReference type="NCBI Taxonomy" id="765440"/>
    <lineage>
        <taxon>Eukaryota</taxon>
        <taxon>Fungi</taxon>
        <taxon>Dikarya</taxon>
        <taxon>Basidiomycota</taxon>
        <taxon>Agaricomycotina</taxon>
        <taxon>Agaricomycetes</taxon>
        <taxon>Agaricomycetidae</taxon>
        <taxon>Atheliales</taxon>
        <taxon>Atheliaceae</taxon>
        <taxon>Piloderma</taxon>
    </lineage>
</organism>
<evidence type="ECO:0000313" key="2">
    <source>
        <dbReference type="EMBL" id="KIM74800.1"/>
    </source>
</evidence>
<protein>
    <submittedName>
        <fullName evidence="2">Uncharacterized protein</fullName>
    </submittedName>
</protein>
<dbReference type="Proteomes" id="UP000054166">
    <property type="component" value="Unassembled WGS sequence"/>
</dbReference>
<dbReference type="EMBL" id="KN833055">
    <property type="protein sequence ID" value="KIM74800.1"/>
    <property type="molecule type" value="Genomic_DNA"/>
</dbReference>
<feature type="region of interest" description="Disordered" evidence="1">
    <location>
        <begin position="218"/>
        <end position="238"/>
    </location>
</feature>
<name>A0A0C3EQF4_PILCF</name>
<dbReference type="AlphaFoldDB" id="A0A0C3EQF4"/>
<dbReference type="InParanoid" id="A0A0C3EQF4"/>
<sequence>MVEKSVSQSGGWLYNASCRIVGFFPHKTEVAPSVHPQCPFTLSEHFCHIPGMIAKFGKDSDICPYIDVTVGGRKDGNNTTIGLKLSLIAKCFDGQFRYATLRARFTDANGDPITIPEFFSDGPISVNPTSVTKNVETKATAGVNVGWQNLGINLGFERNVSGDQTKETYDMTAEGAHNPDYDEGIRWNLVEGEKCGLVNYTCTTSTMVAGVLAWARDNDGKTESSRSPNHAHAHSPTYPRAIEKFTSEVFPDKMQKVGIQGTEVGQEPCIDMLNGPYCEDLEQILSSERGCAKNYPHEFVLVEVYYCCELQSVAALQGPSMIGKYQLFANMDPREPDGSASVSRVRLLKMRAVQQWDVRGV</sequence>
<evidence type="ECO:0000313" key="3">
    <source>
        <dbReference type="Proteomes" id="UP000054166"/>
    </source>
</evidence>
<dbReference type="HOGENOM" id="CLU_767495_0_0_1"/>
<evidence type="ECO:0000256" key="1">
    <source>
        <dbReference type="SAM" id="MobiDB-lite"/>
    </source>
</evidence>
<proteinExistence type="predicted"/>
<reference evidence="2 3" key="1">
    <citation type="submission" date="2014-04" db="EMBL/GenBank/DDBJ databases">
        <authorList>
            <consortium name="DOE Joint Genome Institute"/>
            <person name="Kuo A."/>
            <person name="Tarkka M."/>
            <person name="Buscot F."/>
            <person name="Kohler A."/>
            <person name="Nagy L.G."/>
            <person name="Floudas D."/>
            <person name="Copeland A."/>
            <person name="Barry K.W."/>
            <person name="Cichocki N."/>
            <person name="Veneault-Fourrey C."/>
            <person name="LaButti K."/>
            <person name="Lindquist E.A."/>
            <person name="Lipzen A."/>
            <person name="Lundell T."/>
            <person name="Morin E."/>
            <person name="Murat C."/>
            <person name="Sun H."/>
            <person name="Tunlid A."/>
            <person name="Henrissat B."/>
            <person name="Grigoriev I.V."/>
            <person name="Hibbett D.S."/>
            <person name="Martin F."/>
            <person name="Nordberg H.P."/>
            <person name="Cantor M.N."/>
            <person name="Hua S.X."/>
        </authorList>
    </citation>
    <scope>NUCLEOTIDE SEQUENCE [LARGE SCALE GENOMIC DNA]</scope>
    <source>
        <strain evidence="2 3">F 1598</strain>
    </source>
</reference>
<keyword evidence="3" id="KW-1185">Reference proteome</keyword>
<gene>
    <name evidence="2" type="ORF">PILCRDRAFT_92416</name>
</gene>